<dbReference type="Proteomes" id="UP000255168">
    <property type="component" value="Plasmid II"/>
</dbReference>
<dbReference type="AlphaFoldDB" id="A0A375HNV1"/>
<keyword evidence="4" id="KW-0614">Plasmid</keyword>
<dbReference type="EMBL" id="LT984807">
    <property type="protein sequence ID" value="SPD59931.1"/>
    <property type="molecule type" value="Genomic_DNA"/>
</dbReference>
<dbReference type="InterPro" id="IPR001789">
    <property type="entry name" value="Sig_transdc_resp-reg_receiver"/>
</dbReference>
<gene>
    <name evidence="3" type="ORF">CBM2605_U10047</name>
    <name evidence="4" type="ORF">CBM2607_MP20583</name>
</gene>
<keyword evidence="6" id="KW-1185">Reference proteome</keyword>
<dbReference type="InterPro" id="IPR011006">
    <property type="entry name" value="CheY-like_superfamily"/>
</dbReference>
<evidence type="ECO:0000256" key="1">
    <source>
        <dbReference type="PROSITE-ProRule" id="PRU00169"/>
    </source>
</evidence>
<evidence type="ECO:0000313" key="4">
    <source>
        <dbReference type="EMBL" id="SPD59931.1"/>
    </source>
</evidence>
<dbReference type="Gene3D" id="3.40.50.2300">
    <property type="match status" value="1"/>
</dbReference>
<evidence type="ECO:0000259" key="2">
    <source>
        <dbReference type="PROSITE" id="PS50110"/>
    </source>
</evidence>
<comment type="caution">
    <text evidence="1">Lacks conserved residue(s) required for the propagation of feature annotation.</text>
</comment>
<proteinExistence type="predicted"/>
<dbReference type="SUPFAM" id="SSF52172">
    <property type="entry name" value="CheY-like"/>
    <property type="match status" value="1"/>
</dbReference>
<evidence type="ECO:0000313" key="5">
    <source>
        <dbReference type="Proteomes" id="UP000255168"/>
    </source>
</evidence>
<name>A0A375HNV1_9BURK</name>
<sequence length="132" mass="14181">MPDANLPHFPTLYLVEPSGSLRSRQLSMLARISGIRVIAAGASASGELASLTHYRPDIVVIGLRSASARALHDIRTIRSALPHCLLVVVVDPLAQPLRHACLKAGGDYCFDRTLELEALRATLDKLAASACR</sequence>
<accession>A0A375HNV1</accession>
<dbReference type="RefSeq" id="WP_026164440.1">
    <property type="nucleotide sequence ID" value="NZ_AQUR01000105.1"/>
</dbReference>
<geneLocation type="plasmid" evidence="4">
    <name>II</name>
</geneLocation>
<protein>
    <submittedName>
        <fullName evidence="4">Response regulator</fullName>
    </submittedName>
</protein>
<dbReference type="PROSITE" id="PS50110">
    <property type="entry name" value="RESPONSE_REGULATORY"/>
    <property type="match status" value="1"/>
</dbReference>
<dbReference type="GO" id="GO:0000160">
    <property type="term" value="P:phosphorelay signal transduction system"/>
    <property type="evidence" value="ECO:0007669"/>
    <property type="project" value="InterPro"/>
</dbReference>
<evidence type="ECO:0000313" key="3">
    <source>
        <dbReference type="EMBL" id="SOZ40926.1"/>
    </source>
</evidence>
<dbReference type="EMBL" id="OFTC01000087">
    <property type="protein sequence ID" value="SOZ40926.1"/>
    <property type="molecule type" value="Genomic_DNA"/>
</dbReference>
<evidence type="ECO:0000313" key="6">
    <source>
        <dbReference type="Proteomes" id="UP000256710"/>
    </source>
</evidence>
<dbReference type="Proteomes" id="UP000256710">
    <property type="component" value="Unassembled WGS sequence"/>
</dbReference>
<organism evidence="4 5">
    <name type="scientific">Cupriavidus neocaledonicus</name>
    <dbReference type="NCBI Taxonomy" id="1040979"/>
    <lineage>
        <taxon>Bacteria</taxon>
        <taxon>Pseudomonadati</taxon>
        <taxon>Pseudomonadota</taxon>
        <taxon>Betaproteobacteria</taxon>
        <taxon>Burkholderiales</taxon>
        <taxon>Burkholderiaceae</taxon>
        <taxon>Cupriavidus</taxon>
    </lineage>
</organism>
<feature type="domain" description="Response regulatory" evidence="2">
    <location>
        <begin position="11"/>
        <end position="127"/>
    </location>
</feature>
<reference evidence="5 6" key="1">
    <citation type="submission" date="2018-01" db="EMBL/GenBank/DDBJ databases">
        <authorList>
            <person name="Clerissi C."/>
        </authorList>
    </citation>
    <scope>NUCLEOTIDE SEQUENCE [LARGE SCALE GENOMIC DNA]</scope>
    <source>
        <strain evidence="3">Cupriavidus taiwanensis STM 6082</strain>
        <strain evidence="4">Cupriavidus taiwanensis STM 6160</strain>
        <plasmid evidence="5">ii</plasmid>
        <plasmid evidence="4">II</plasmid>
    </source>
</reference>
<geneLocation type="plasmid" evidence="5">
    <name>ii</name>
</geneLocation>